<dbReference type="Proteomes" id="UP000694866">
    <property type="component" value="Unplaced"/>
</dbReference>
<evidence type="ECO:0000256" key="22">
    <source>
        <dbReference type="SAM" id="SignalP"/>
    </source>
</evidence>
<dbReference type="GO" id="GO:0005764">
    <property type="term" value="C:lysosome"/>
    <property type="evidence" value="ECO:0007669"/>
    <property type="project" value="UniProtKB-SubCell"/>
</dbReference>
<evidence type="ECO:0000259" key="23">
    <source>
        <dbReference type="Pfam" id="PF04389"/>
    </source>
</evidence>
<evidence type="ECO:0000256" key="3">
    <source>
        <dbReference type="ARBA" id="ARBA00004555"/>
    </source>
</evidence>
<evidence type="ECO:0000256" key="10">
    <source>
        <dbReference type="ARBA" id="ARBA00022723"/>
    </source>
</evidence>
<keyword evidence="13" id="KW-0256">Endoplasmic reticulum</keyword>
<evidence type="ECO:0000256" key="15">
    <source>
        <dbReference type="ARBA" id="ARBA00023034"/>
    </source>
</evidence>
<dbReference type="PANTHER" id="PTHR12053:SF3">
    <property type="entry name" value="CARBOXYPEPTIDASE Q"/>
    <property type="match status" value="1"/>
</dbReference>
<evidence type="ECO:0000256" key="7">
    <source>
        <dbReference type="ARBA" id="ARBA00022525"/>
    </source>
</evidence>
<keyword evidence="15" id="KW-0333">Golgi apparatus</keyword>
<dbReference type="GO" id="GO:0005794">
    <property type="term" value="C:Golgi apparatus"/>
    <property type="evidence" value="ECO:0007669"/>
    <property type="project" value="UniProtKB-SubCell"/>
</dbReference>
<feature type="signal peptide" evidence="22">
    <location>
        <begin position="1"/>
        <end position="26"/>
    </location>
</feature>
<dbReference type="Gene3D" id="3.50.30.30">
    <property type="match status" value="1"/>
</dbReference>
<gene>
    <name evidence="25" type="primary">LOC105265925</name>
</gene>
<evidence type="ECO:0000313" key="25">
    <source>
        <dbReference type="RefSeq" id="XP_011302053.1"/>
    </source>
</evidence>
<feature type="domain" description="Peptidase M28" evidence="23">
    <location>
        <begin position="278"/>
        <end position="465"/>
    </location>
</feature>
<evidence type="ECO:0000256" key="18">
    <source>
        <dbReference type="ARBA" id="ARBA00023180"/>
    </source>
</evidence>
<evidence type="ECO:0000256" key="12">
    <source>
        <dbReference type="ARBA" id="ARBA00022801"/>
    </source>
</evidence>
<evidence type="ECO:0000256" key="19">
    <source>
        <dbReference type="ARBA" id="ARBA00023228"/>
    </source>
</evidence>
<dbReference type="GO" id="GO:0005783">
    <property type="term" value="C:endoplasmic reticulum"/>
    <property type="evidence" value="ECO:0007669"/>
    <property type="project" value="UniProtKB-SubCell"/>
</dbReference>
<dbReference type="RefSeq" id="XP_011302053.1">
    <property type="nucleotide sequence ID" value="XM_011303751.1"/>
</dbReference>
<keyword evidence="11 22" id="KW-0732">Signal</keyword>
<dbReference type="GO" id="GO:0004180">
    <property type="term" value="F:carboxypeptidase activity"/>
    <property type="evidence" value="ECO:0007669"/>
    <property type="project" value="UniProtKB-KW"/>
</dbReference>
<dbReference type="GO" id="GO:0046872">
    <property type="term" value="F:metal ion binding"/>
    <property type="evidence" value="ECO:0007669"/>
    <property type="project" value="UniProtKB-KW"/>
</dbReference>
<dbReference type="GO" id="GO:0006508">
    <property type="term" value="P:proteolysis"/>
    <property type="evidence" value="ECO:0007669"/>
    <property type="project" value="UniProtKB-KW"/>
</dbReference>
<dbReference type="GeneID" id="105265925"/>
<keyword evidence="8 25" id="KW-0121">Carboxypeptidase</keyword>
<keyword evidence="12" id="KW-0378">Hydrolase</keyword>
<sequence>MSMIKMMMMLMIQLVLIVAVLGWSQSSIIIEKTDSCESLLPVELINEIDNYQAVVNRIIDAVVNGSFKGRTWRELAGFVDDFGPRFTGTETLERSIDYVIDRSKTLGLENVHGEVAPVPRWIRGKESATLVSPRKKDLRMLGLGYSVGTPNEGITADAIIVESFAELKRRADEVAGKIVVYNQDFVSYGETVIYRSSGASEAAKYGALAVLIRSITPLSIYSPHTGMMSYEDNVRKIPAACITIEDAQMLGRLAARGKRLTIRLMMEAHQLADTESRNVIAELKGSTKINKTVVVSGHIDSWDVGQGAMDDGAGAFVSWNSLVLLKALNLRPKRTIRAIMWTAEEMGIVGADYYIKQHKHEEGDLQFVMESDYGTFTPLGLEANGRPEVICILRRIMKILSVMAPLEVTTPGTGPDIGGWINAGVPGASLLNKNERYFWFHHSDGDAMTVEDSGTLDMITALFAATSYILADISIDLPRQAPGN</sequence>
<evidence type="ECO:0000256" key="4">
    <source>
        <dbReference type="ARBA" id="ARBA00004613"/>
    </source>
</evidence>
<dbReference type="GO" id="GO:0005615">
    <property type="term" value="C:extracellular space"/>
    <property type="evidence" value="ECO:0007669"/>
    <property type="project" value="TreeGrafter"/>
</dbReference>
<keyword evidence="14" id="KW-0862">Zinc</keyword>
<keyword evidence="10" id="KW-0479">Metal-binding</keyword>
<keyword evidence="16" id="KW-0482">Metalloprotease</keyword>
<keyword evidence="9" id="KW-0645">Protease</keyword>
<keyword evidence="24" id="KW-1185">Reference proteome</keyword>
<dbReference type="InterPro" id="IPR039866">
    <property type="entry name" value="CPQ"/>
</dbReference>
<dbReference type="GO" id="GO:0043171">
    <property type="term" value="P:peptide catabolic process"/>
    <property type="evidence" value="ECO:0007669"/>
    <property type="project" value="TreeGrafter"/>
</dbReference>
<evidence type="ECO:0000256" key="20">
    <source>
        <dbReference type="ARBA" id="ARBA00025833"/>
    </source>
</evidence>
<reference evidence="25" key="1">
    <citation type="submission" date="2025-08" db="UniProtKB">
        <authorList>
            <consortium name="RefSeq"/>
        </authorList>
    </citation>
    <scope>IDENTIFICATION</scope>
    <source>
        <strain evidence="25">USDA-PBARC FA_bdor</strain>
        <tissue evidence="25">Whole organism</tissue>
    </source>
</reference>
<evidence type="ECO:0000256" key="9">
    <source>
        <dbReference type="ARBA" id="ARBA00022670"/>
    </source>
</evidence>
<evidence type="ECO:0000256" key="17">
    <source>
        <dbReference type="ARBA" id="ARBA00023145"/>
    </source>
</evidence>
<dbReference type="InterPro" id="IPR007484">
    <property type="entry name" value="Peptidase_M28"/>
</dbReference>
<dbReference type="GO" id="GO:0070573">
    <property type="term" value="F:metallodipeptidase activity"/>
    <property type="evidence" value="ECO:0007669"/>
    <property type="project" value="InterPro"/>
</dbReference>
<keyword evidence="17" id="KW-0865">Zymogen</keyword>
<organism evidence="24 25">
    <name type="scientific">Fopius arisanus</name>
    <dbReference type="NCBI Taxonomy" id="64838"/>
    <lineage>
        <taxon>Eukaryota</taxon>
        <taxon>Metazoa</taxon>
        <taxon>Ecdysozoa</taxon>
        <taxon>Arthropoda</taxon>
        <taxon>Hexapoda</taxon>
        <taxon>Insecta</taxon>
        <taxon>Pterygota</taxon>
        <taxon>Neoptera</taxon>
        <taxon>Endopterygota</taxon>
        <taxon>Hymenoptera</taxon>
        <taxon>Apocrita</taxon>
        <taxon>Ichneumonoidea</taxon>
        <taxon>Braconidae</taxon>
        <taxon>Opiinae</taxon>
        <taxon>Fopius</taxon>
    </lineage>
</organism>
<dbReference type="PANTHER" id="PTHR12053">
    <property type="entry name" value="PROTEASE FAMILY M28 PLASMA GLUTAMATE CARBOXYPEPTIDASE-RELATED"/>
    <property type="match status" value="1"/>
</dbReference>
<evidence type="ECO:0000256" key="13">
    <source>
        <dbReference type="ARBA" id="ARBA00022824"/>
    </source>
</evidence>
<evidence type="ECO:0000256" key="8">
    <source>
        <dbReference type="ARBA" id="ARBA00022645"/>
    </source>
</evidence>
<comment type="subunit">
    <text evidence="20">Homodimer. The monomeric form is inactive while the homodimer is active.</text>
</comment>
<protein>
    <recommendedName>
        <fullName evidence="6">Carboxypeptidase Q</fullName>
    </recommendedName>
    <alternativeName>
        <fullName evidence="21">Plasma glutamate carboxypeptidase</fullName>
    </alternativeName>
</protein>
<keyword evidence="7" id="KW-0964">Secreted</keyword>
<proteinExistence type="inferred from homology"/>
<evidence type="ECO:0000313" key="24">
    <source>
        <dbReference type="Proteomes" id="UP000694866"/>
    </source>
</evidence>
<keyword evidence="19" id="KW-0458">Lysosome</keyword>
<dbReference type="KEGG" id="fas:105265925"/>
<accession>A0A9R1T3D4</accession>
<dbReference type="SUPFAM" id="SSF53187">
    <property type="entry name" value="Zn-dependent exopeptidases"/>
    <property type="match status" value="1"/>
</dbReference>
<evidence type="ECO:0000256" key="14">
    <source>
        <dbReference type="ARBA" id="ARBA00022833"/>
    </source>
</evidence>
<dbReference type="FunFam" id="3.50.30.30:FF:000009">
    <property type="entry name" value="Carboxypeptidase Q"/>
    <property type="match status" value="1"/>
</dbReference>
<evidence type="ECO:0000256" key="2">
    <source>
        <dbReference type="ARBA" id="ARBA00004371"/>
    </source>
</evidence>
<dbReference type="Gene3D" id="3.40.630.10">
    <property type="entry name" value="Zn peptidases"/>
    <property type="match status" value="1"/>
</dbReference>
<dbReference type="CDD" id="cd03883">
    <property type="entry name" value="M28_Pgcp_like"/>
    <property type="match status" value="1"/>
</dbReference>
<evidence type="ECO:0000256" key="6">
    <source>
        <dbReference type="ARBA" id="ARBA00014116"/>
    </source>
</evidence>
<dbReference type="AlphaFoldDB" id="A0A9R1T3D4"/>
<evidence type="ECO:0000256" key="16">
    <source>
        <dbReference type="ARBA" id="ARBA00023049"/>
    </source>
</evidence>
<comment type="subcellular location">
    <subcellularLocation>
        <location evidence="1">Endoplasmic reticulum</location>
    </subcellularLocation>
    <subcellularLocation>
        <location evidence="3">Golgi apparatus</location>
    </subcellularLocation>
    <subcellularLocation>
        <location evidence="2">Lysosome</location>
    </subcellularLocation>
    <subcellularLocation>
        <location evidence="4">Secreted</location>
    </subcellularLocation>
</comment>
<evidence type="ECO:0000256" key="1">
    <source>
        <dbReference type="ARBA" id="ARBA00004240"/>
    </source>
</evidence>
<evidence type="ECO:0000256" key="5">
    <source>
        <dbReference type="ARBA" id="ARBA00010918"/>
    </source>
</evidence>
<evidence type="ECO:0000256" key="11">
    <source>
        <dbReference type="ARBA" id="ARBA00022729"/>
    </source>
</evidence>
<evidence type="ECO:0000256" key="21">
    <source>
        <dbReference type="ARBA" id="ARBA00033328"/>
    </source>
</evidence>
<dbReference type="Pfam" id="PF04389">
    <property type="entry name" value="Peptidase_M28"/>
    <property type="match status" value="1"/>
</dbReference>
<comment type="similarity">
    <text evidence="5">Belongs to the peptidase M28 family.</text>
</comment>
<name>A0A9R1T3D4_9HYME</name>
<feature type="chain" id="PRO_5040336726" description="Carboxypeptidase Q" evidence="22">
    <location>
        <begin position="27"/>
        <end position="484"/>
    </location>
</feature>
<keyword evidence="18" id="KW-0325">Glycoprotein</keyword>
<dbReference type="OrthoDB" id="10013407at2759"/>